<feature type="region of interest" description="Disordered" evidence="2">
    <location>
        <begin position="425"/>
        <end position="457"/>
    </location>
</feature>
<feature type="region of interest" description="Disordered" evidence="2">
    <location>
        <begin position="907"/>
        <end position="927"/>
    </location>
</feature>
<dbReference type="InterPro" id="IPR043502">
    <property type="entry name" value="DNA/RNA_pol_sf"/>
</dbReference>
<gene>
    <name evidence="4" type="ORF">AK812_SmicGene27718</name>
</gene>
<dbReference type="PANTHER" id="PTHR13037">
    <property type="entry name" value="FORMIN"/>
    <property type="match status" value="1"/>
</dbReference>
<reference evidence="4 5" key="1">
    <citation type="submission" date="2016-02" db="EMBL/GenBank/DDBJ databases">
        <title>Genome analysis of coral dinoflagellate symbionts highlights evolutionary adaptations to a symbiotic lifestyle.</title>
        <authorList>
            <person name="Aranda M."/>
            <person name="Li Y."/>
            <person name="Liew Y.J."/>
            <person name="Baumgarten S."/>
            <person name="Simakov O."/>
            <person name="Wilson M."/>
            <person name="Piel J."/>
            <person name="Ashoor H."/>
            <person name="Bougouffa S."/>
            <person name="Bajic V.B."/>
            <person name="Ryu T."/>
            <person name="Ravasi T."/>
            <person name="Bayer T."/>
            <person name="Micklem G."/>
            <person name="Kim H."/>
            <person name="Bhak J."/>
            <person name="Lajeunesse T.C."/>
            <person name="Voolstra C.R."/>
        </authorList>
    </citation>
    <scope>NUCLEOTIDE SEQUENCE [LARGE SCALE GENOMIC DNA]</scope>
    <source>
        <strain evidence="4 5">CCMP2467</strain>
    </source>
</reference>
<dbReference type="InterPro" id="IPR013103">
    <property type="entry name" value="RVT_2"/>
</dbReference>
<keyword evidence="1" id="KW-0945">Host-virus interaction</keyword>
<organism evidence="4 5">
    <name type="scientific">Symbiodinium microadriaticum</name>
    <name type="common">Dinoflagellate</name>
    <name type="synonym">Zooxanthella microadriatica</name>
    <dbReference type="NCBI Taxonomy" id="2951"/>
    <lineage>
        <taxon>Eukaryota</taxon>
        <taxon>Sar</taxon>
        <taxon>Alveolata</taxon>
        <taxon>Dinophyceae</taxon>
        <taxon>Suessiales</taxon>
        <taxon>Symbiodiniaceae</taxon>
        <taxon>Symbiodinium</taxon>
    </lineage>
</organism>
<feature type="compositionally biased region" description="Basic and acidic residues" evidence="2">
    <location>
        <begin position="291"/>
        <end position="302"/>
    </location>
</feature>
<keyword evidence="5" id="KW-1185">Reference proteome</keyword>
<evidence type="ECO:0000313" key="4">
    <source>
        <dbReference type="EMBL" id="OLP90686.1"/>
    </source>
</evidence>
<feature type="compositionally biased region" description="Acidic residues" evidence="2">
    <location>
        <begin position="229"/>
        <end position="241"/>
    </location>
</feature>
<feature type="region of interest" description="Disordered" evidence="2">
    <location>
        <begin position="226"/>
        <end position="302"/>
    </location>
</feature>
<dbReference type="EMBL" id="LSRX01000699">
    <property type="protein sequence ID" value="OLP90686.1"/>
    <property type="molecule type" value="Genomic_DNA"/>
</dbReference>
<dbReference type="Proteomes" id="UP000186817">
    <property type="component" value="Unassembled WGS sequence"/>
</dbReference>
<dbReference type="PANTHER" id="PTHR13037:SF24">
    <property type="entry name" value="POLYCOMB PROTEIN PCL-RELATED"/>
    <property type="match status" value="1"/>
</dbReference>
<comment type="caution">
    <text evidence="4">The sequence shown here is derived from an EMBL/GenBank/DDBJ whole genome shotgun (WGS) entry which is preliminary data.</text>
</comment>
<dbReference type="SUPFAM" id="SSF56672">
    <property type="entry name" value="DNA/RNA polymerases"/>
    <property type="match status" value="1"/>
</dbReference>
<protein>
    <submittedName>
        <fullName evidence="4">Retrovirus-related Pol polyprotein from transposon TNT 1-94</fullName>
    </submittedName>
</protein>
<name>A0A1Q9D6F1_SYMMI</name>
<dbReference type="OrthoDB" id="434790at2759"/>
<evidence type="ECO:0000259" key="3">
    <source>
        <dbReference type="Pfam" id="PF07727"/>
    </source>
</evidence>
<feature type="compositionally biased region" description="Low complexity" evidence="2">
    <location>
        <begin position="242"/>
        <end position="255"/>
    </location>
</feature>
<feature type="domain" description="Reverse transcriptase Ty1/copia-type" evidence="3">
    <location>
        <begin position="1118"/>
        <end position="1345"/>
    </location>
</feature>
<evidence type="ECO:0000313" key="5">
    <source>
        <dbReference type="Proteomes" id="UP000186817"/>
    </source>
</evidence>
<sequence>MERHQRRISLCTGSFLVKIQNTFESPRVEGGGGGGEGEEAFKGLGEDEGFEASFKAFKGFESEASFEAFKGVFKAFQGFEASFEAFEAAFKSSEASKTTLFTIFRQMLQAQDEQIRSCQCKGISDPAFGGGKGDPKGKGKGLFCDAPLQSRVLFEGLFWEFTVEPLEVSVANDEVLRITRYGLVELWLPSQQIDDAGTLQSLGFDLWHERYDPLLMLCYEFEGTMSGEESQDPESLPEEPEVLSSPEPEVLSSPEFWTAGLDSPVSAPPPPIPVPGDLTATPAVKASKAQQRREVEELARTDEPLGEASNYFWRGRIAPLSPAQATDGDYLNGKFVNFAASYAGDSTQGERGKAAPATPYKAAPKVLRLPGSSATEASTLEMDEDVVEGLDFASQFSPPFGTERQYLDLEVAAPADEVLEHPAPAHVEEESGQPASPTSGEEAESSDSRGLKAAKSAARRLLEDLVREQERQETMEAPTVPAPPVPHMPYSALEGVRLDFLNPGQIQDFVERSNVAKSVAKMRPSGPPMIPPAPPPVPAQVPRTLPPPPRVPAQVHRDRFQPYPPMWIMPFPAPVAHPAPMVFPPPVARPTQMVPKPAPTMARWIARGTPIPTEAPKPVPTGAPKMVPTVVPTTAPPPSPTTVPLSSPKAAPPRVTATVPRPSTSMTPAAPHEAPNETQLLAMGIVPMRLWEASGPPPLPTTAPPVPPEDLPMPTASPSMPATTVTTPDPVTVVSSSSDDDLSEIDPLECQLDQYFYRGIRTLKEIASTNELHAKGVSGLKLLANDVDGRYDIGSYLGPVVGGFGHNVMLRLSNGSMKRCVAKALKMAYPVTYSSNLLPSLAEVNPDEPDYESLPGIALPRKAVPLPQPPAEWLEGNKTPRCPGCLGRSRFHSRKCKVRFRDYVRNTLGDLDNPEPQQQTSGKPRVQFDPQPEIVEFQEEAEYEPILPGAGEEAAPSPFDVSANPSPQEDFPLEYLPGGDVEMDQVDVEDYTVPMEMAVTPEALDGPGMLHHMYAVIPHQKHHLSPCEYDGVGLFASQLKRKTPAQHSNPDEGVVMPFGDREVWIIKPTSVVDDVSGLPLDPEKTWVGMQKEVAAMHSLGVGNVRSYQEIKAHCDDTGAKIVKSRFVFTDKVDVDQQHIVRARLVAKDFAFNQPSALDLGIASQTASVEAFKAFICRVVQDTLVLWGLDVSTAFLYAKLVLDTVLELPGCFQNLDGSKAYVILEKAIYGLRSAGLSWQKHLAGLLAELGLFPSLIEPTLYKGYWGDILVLCLVYVDDILLATRSKETNQQLLDFLTGRLKVKLTGRLEEDGRIGFLGREIIQRGRDVLLAVKKEYVESIFEAFGWNREARKKMKACTVPPDLRSVLDKEDPAKPSEELSPEAASRYRSTLGKLGWLVQTRGDLCYFHSLLSRGQSCPRAVHEECMRKVLRWLLEVPDLVQVFQKDFEAVHGTEEHKWRLQPIVALSSAESELFAMVEMARELIGLGQLISHVFDHVTSPLDLATDSASARQVSMMSGFLRRMRHVDLRLCFLQDKVENGEILVQHVPGTDNVADLQTKNLSATQTWYHIVQLGLEERLTRSTFLSGDSLPASCILFVCMKGLFSASADDPWTLLVGRCKLQTPHHIVMVEFCTSGEAWLTKLANHYGIHAIPVVVEVDATLPETMELIEASLQLASRKNMHVIVWASTPCTGGSPWQQFHRARDEQYYDNKMKGLFTVHRKLWKGFLKLVNTSASTTWVIEWPQRCAYWGWASTKSFLKQNEHGSTLVFGCACGMVGNDGLPIKKVWRPALHDKRVV</sequence>
<proteinExistence type="predicted"/>
<dbReference type="CDD" id="cd09272">
    <property type="entry name" value="RNase_HI_RT_Ty1"/>
    <property type="match status" value="1"/>
</dbReference>
<dbReference type="Pfam" id="PF07727">
    <property type="entry name" value="RVT_2"/>
    <property type="match status" value="1"/>
</dbReference>
<accession>A0A1Q9D6F1</accession>
<evidence type="ECO:0000256" key="2">
    <source>
        <dbReference type="SAM" id="MobiDB-lite"/>
    </source>
</evidence>
<feature type="region of interest" description="Disordered" evidence="2">
    <location>
        <begin position="634"/>
        <end position="673"/>
    </location>
</feature>
<evidence type="ECO:0000256" key="1">
    <source>
        <dbReference type="ARBA" id="ARBA00022581"/>
    </source>
</evidence>